<dbReference type="SMART" id="SM00482">
    <property type="entry name" value="POLAc"/>
    <property type="match status" value="1"/>
</dbReference>
<dbReference type="InterPro" id="IPR002298">
    <property type="entry name" value="DNA_polymerase_A"/>
</dbReference>
<dbReference type="PANTHER" id="PTHR10133">
    <property type="entry name" value="DNA POLYMERASE I"/>
    <property type="match status" value="1"/>
</dbReference>
<keyword evidence="6" id="KW-1185">Reference proteome</keyword>
<dbReference type="InterPro" id="IPR043502">
    <property type="entry name" value="DNA/RNA_pol_sf"/>
</dbReference>
<proteinExistence type="predicted"/>
<gene>
    <name evidence="5" type="ORF">FCK90_02605</name>
</gene>
<comment type="catalytic activity">
    <reaction evidence="3">
        <text>DNA(n) + a 2'-deoxyribonucleoside 5'-triphosphate = DNA(n+1) + diphosphate</text>
        <dbReference type="Rhea" id="RHEA:22508"/>
        <dbReference type="Rhea" id="RHEA-COMP:17339"/>
        <dbReference type="Rhea" id="RHEA-COMP:17340"/>
        <dbReference type="ChEBI" id="CHEBI:33019"/>
        <dbReference type="ChEBI" id="CHEBI:61560"/>
        <dbReference type="ChEBI" id="CHEBI:173112"/>
        <dbReference type="EC" id="2.7.7.7"/>
    </reaction>
</comment>
<evidence type="ECO:0000256" key="3">
    <source>
        <dbReference type="ARBA" id="ARBA00049244"/>
    </source>
</evidence>
<dbReference type="OrthoDB" id="4414061at2"/>
<organism evidence="5 6">
    <name type="scientific">Kocuria coralli</name>
    <dbReference type="NCBI Taxonomy" id="1461025"/>
    <lineage>
        <taxon>Bacteria</taxon>
        <taxon>Bacillati</taxon>
        <taxon>Actinomycetota</taxon>
        <taxon>Actinomycetes</taxon>
        <taxon>Micrococcales</taxon>
        <taxon>Micrococcaceae</taxon>
        <taxon>Kocuria</taxon>
    </lineage>
</organism>
<sequence>MSTTVAGAGLRPLAATHRVWETSGPVPHRSSCGGPRSRRCRAVGGNGQNGRVFVVVVEIVGPQAQSSAAPSGAYLAQVVSAAGSPQGGPQTLNTAELAAFIRDRTRAARAAGVAPPRWVFERGATVFPALLSADPALPMPYVHDLRLVQAILAQAATAPGSGVTYRPVLPPLPDGEHPGIAPDPPVRSAWNAPGENQLGLFDDITAGDTATGPDTEERLRRAVSEFSAQLLAVDQARSPGRLRLLAALESTGALLAADMHRVGVAWDTQVHRALLEEALGPEPAPGQRPARMEAAARRLREALVAPALNPDSPQSLLRALRDAGIPVDSTSQWLLKGWVEAAPASSPDERARREALIAPVMEYKKMSRLLTANGWHWLANWVHDDRFHAEYVVGGVVTGRWAARGGGALQIPRAVRSAVRPGAGRRLVVADAAQLEPRVLAVLARDDALADASRGRDLYLAIAEQGRTQNSGLTERTHAKIALLGAMYGATTGDSGRLMPHLTRMFPKAVAYVEHAARVGEDGGQVCTWLGRWSPAPSQEWQARTADTATAAGERAAQSMRRTHGRFTRNFVVQGSAAEWAMAWMGRVRTVLMREDLDARLVFFLHDEIMVDTADHQAPQVERIVREAAEEATRIVFGKVPVDFPVSVVTVDSYDQAK</sequence>
<dbReference type="GO" id="GO:0006261">
    <property type="term" value="P:DNA-templated DNA replication"/>
    <property type="evidence" value="ECO:0007669"/>
    <property type="project" value="InterPro"/>
</dbReference>
<comment type="caution">
    <text evidence="5">The sequence shown here is derived from an EMBL/GenBank/DDBJ whole genome shotgun (WGS) entry which is preliminary data.</text>
</comment>
<dbReference type="NCBIfam" id="NF011538">
    <property type="entry name" value="PRK14975.1-1"/>
    <property type="match status" value="1"/>
</dbReference>
<accession>A0A5J5L0F3</accession>
<dbReference type="PANTHER" id="PTHR10133:SF27">
    <property type="entry name" value="DNA POLYMERASE NU"/>
    <property type="match status" value="1"/>
</dbReference>
<keyword evidence="5" id="KW-0540">Nuclease</keyword>
<evidence type="ECO:0000256" key="2">
    <source>
        <dbReference type="ARBA" id="ARBA00022705"/>
    </source>
</evidence>
<dbReference type="CDD" id="cd06444">
    <property type="entry name" value="DNA_pol_A"/>
    <property type="match status" value="1"/>
</dbReference>
<dbReference type="Gene3D" id="1.10.150.20">
    <property type="entry name" value="5' to 3' exonuclease, C-terminal subdomain"/>
    <property type="match status" value="1"/>
</dbReference>
<dbReference type="GO" id="GO:0003677">
    <property type="term" value="F:DNA binding"/>
    <property type="evidence" value="ECO:0007669"/>
    <property type="project" value="InterPro"/>
</dbReference>
<name>A0A5J5L0F3_9MICC</name>
<dbReference type="GO" id="GO:0003887">
    <property type="term" value="F:DNA-directed DNA polymerase activity"/>
    <property type="evidence" value="ECO:0007669"/>
    <property type="project" value="UniProtKB-EC"/>
</dbReference>
<dbReference type="GO" id="GO:0006302">
    <property type="term" value="P:double-strand break repair"/>
    <property type="evidence" value="ECO:0007669"/>
    <property type="project" value="TreeGrafter"/>
</dbReference>
<keyword evidence="2" id="KW-0235">DNA replication</keyword>
<dbReference type="PRINTS" id="PR00868">
    <property type="entry name" value="DNAPOLI"/>
</dbReference>
<evidence type="ECO:0000313" key="5">
    <source>
        <dbReference type="EMBL" id="KAA9395313.1"/>
    </source>
</evidence>
<dbReference type="InterPro" id="IPR001098">
    <property type="entry name" value="DNA-dir_DNA_pol_A_palm_dom"/>
</dbReference>
<protein>
    <recommendedName>
        <fullName evidence="1">DNA-directed DNA polymerase</fullName>
        <ecNumber evidence="1">2.7.7.7</ecNumber>
    </recommendedName>
</protein>
<dbReference type="SUPFAM" id="SSF56672">
    <property type="entry name" value="DNA/RNA polymerases"/>
    <property type="match status" value="1"/>
</dbReference>
<evidence type="ECO:0000259" key="4">
    <source>
        <dbReference type="SMART" id="SM00482"/>
    </source>
</evidence>
<dbReference type="Gene3D" id="3.30.70.370">
    <property type="match status" value="1"/>
</dbReference>
<dbReference type="GO" id="GO:0004527">
    <property type="term" value="F:exonuclease activity"/>
    <property type="evidence" value="ECO:0007669"/>
    <property type="project" value="UniProtKB-KW"/>
</dbReference>
<keyword evidence="5" id="KW-0269">Exonuclease</keyword>
<dbReference type="AlphaFoldDB" id="A0A5J5L0F3"/>
<dbReference type="Proteomes" id="UP000325957">
    <property type="component" value="Unassembled WGS sequence"/>
</dbReference>
<feature type="domain" description="DNA-directed DNA polymerase family A palm" evidence="4">
    <location>
        <begin position="412"/>
        <end position="617"/>
    </location>
</feature>
<keyword evidence="5" id="KW-0378">Hydrolase</keyword>
<dbReference type="EMBL" id="SZWF01000002">
    <property type="protein sequence ID" value="KAA9395313.1"/>
    <property type="molecule type" value="Genomic_DNA"/>
</dbReference>
<evidence type="ECO:0000313" key="6">
    <source>
        <dbReference type="Proteomes" id="UP000325957"/>
    </source>
</evidence>
<reference evidence="5 6" key="1">
    <citation type="submission" date="2019-05" db="EMBL/GenBank/DDBJ databases">
        <title>Kocuria coralli sp. nov., a novel actinobacterium isolated from coral reef seawater.</title>
        <authorList>
            <person name="Li J."/>
        </authorList>
    </citation>
    <scope>NUCLEOTIDE SEQUENCE [LARGE SCALE GENOMIC DNA]</scope>
    <source>
        <strain evidence="5 6">SCSIO 13007</strain>
    </source>
</reference>
<dbReference type="EC" id="2.7.7.7" evidence="1"/>
<dbReference type="Pfam" id="PF00476">
    <property type="entry name" value="DNA_pol_A"/>
    <property type="match status" value="1"/>
</dbReference>
<evidence type="ECO:0000256" key="1">
    <source>
        <dbReference type="ARBA" id="ARBA00012417"/>
    </source>
</evidence>